<keyword evidence="2" id="KW-1185">Reference proteome</keyword>
<evidence type="ECO:0000313" key="2">
    <source>
        <dbReference type="Proteomes" id="UP001607303"/>
    </source>
</evidence>
<evidence type="ECO:0000313" key="1">
    <source>
        <dbReference type="EMBL" id="KAL2747899.1"/>
    </source>
</evidence>
<reference evidence="1 2" key="1">
    <citation type="journal article" date="2024" name="Ann. Entomol. Soc. Am.">
        <title>Genomic analyses of the southern and eastern yellowjacket wasps (Hymenoptera: Vespidae) reveal evolutionary signatures of social life.</title>
        <authorList>
            <person name="Catto M.A."/>
            <person name="Caine P.B."/>
            <person name="Orr S.E."/>
            <person name="Hunt B.G."/>
            <person name="Goodisman M.A.D."/>
        </authorList>
    </citation>
    <scope>NUCLEOTIDE SEQUENCE [LARGE SCALE GENOMIC DNA]</scope>
    <source>
        <strain evidence="1">232</strain>
        <tissue evidence="1">Head and thorax</tissue>
    </source>
</reference>
<comment type="caution">
    <text evidence="1">The sequence shown here is derived from an EMBL/GenBank/DDBJ whole genome shotgun (WGS) entry which is preliminary data.</text>
</comment>
<sequence length="109" mass="12047">MSLVSPKLEIEKDIIPSPTTGNYTLLYPINECSLITKLQREIPPLNKISISRLKDEEAYANRMTGIGGSCWPSTPKLRIIIILGRTQASKDSPLCVLPVALNVRSINID</sequence>
<dbReference type="EMBL" id="JAYRBN010000034">
    <property type="protein sequence ID" value="KAL2747899.1"/>
    <property type="molecule type" value="Genomic_DNA"/>
</dbReference>
<name>A0ABD2CT93_VESMC</name>
<dbReference type="AlphaFoldDB" id="A0ABD2CT93"/>
<accession>A0ABD2CT93</accession>
<protein>
    <submittedName>
        <fullName evidence="1">Uncharacterized protein</fullName>
    </submittedName>
</protein>
<gene>
    <name evidence="1" type="ORF">V1477_003794</name>
</gene>
<organism evidence="1 2">
    <name type="scientific">Vespula maculifrons</name>
    <name type="common">Eastern yellow jacket</name>
    <name type="synonym">Wasp</name>
    <dbReference type="NCBI Taxonomy" id="7453"/>
    <lineage>
        <taxon>Eukaryota</taxon>
        <taxon>Metazoa</taxon>
        <taxon>Ecdysozoa</taxon>
        <taxon>Arthropoda</taxon>
        <taxon>Hexapoda</taxon>
        <taxon>Insecta</taxon>
        <taxon>Pterygota</taxon>
        <taxon>Neoptera</taxon>
        <taxon>Endopterygota</taxon>
        <taxon>Hymenoptera</taxon>
        <taxon>Apocrita</taxon>
        <taxon>Aculeata</taxon>
        <taxon>Vespoidea</taxon>
        <taxon>Vespidae</taxon>
        <taxon>Vespinae</taxon>
        <taxon>Vespula</taxon>
    </lineage>
</organism>
<proteinExistence type="predicted"/>
<dbReference type="Proteomes" id="UP001607303">
    <property type="component" value="Unassembled WGS sequence"/>
</dbReference>